<dbReference type="EMBL" id="JAAHFQ010000007">
    <property type="protein sequence ID" value="NER26207.1"/>
    <property type="molecule type" value="Genomic_DNA"/>
</dbReference>
<proteinExistence type="predicted"/>
<protein>
    <recommendedName>
        <fullName evidence="2">Mor transcription activator domain-containing protein</fullName>
    </recommendedName>
</protein>
<organism evidence="1">
    <name type="scientific">Symploca sp. SIO1C4</name>
    <dbReference type="NCBI Taxonomy" id="2607765"/>
    <lineage>
        <taxon>Bacteria</taxon>
        <taxon>Bacillati</taxon>
        <taxon>Cyanobacteriota</taxon>
        <taxon>Cyanophyceae</taxon>
        <taxon>Coleofasciculales</taxon>
        <taxon>Coleofasciculaceae</taxon>
        <taxon>Symploca</taxon>
    </lineage>
</organism>
<dbReference type="AlphaFoldDB" id="A0A6B3N3Q5"/>
<name>A0A6B3N3Q5_9CYAN</name>
<gene>
    <name evidence="1" type="ORF">F6J89_00675</name>
</gene>
<evidence type="ECO:0000313" key="1">
    <source>
        <dbReference type="EMBL" id="NER26207.1"/>
    </source>
</evidence>
<comment type="caution">
    <text evidence="1">The sequence shown here is derived from an EMBL/GenBank/DDBJ whole genome shotgun (WGS) entry which is preliminary data.</text>
</comment>
<accession>A0A6B3N3Q5</accession>
<reference evidence="1" key="1">
    <citation type="submission" date="2019-11" db="EMBL/GenBank/DDBJ databases">
        <title>Genomic insights into an expanded diversity of filamentous marine cyanobacteria reveals the extraordinary biosynthetic potential of Moorea and Okeania.</title>
        <authorList>
            <person name="Ferreira Leao T."/>
            <person name="Wang M."/>
            <person name="Moss N."/>
            <person name="Da Silva R."/>
            <person name="Sanders J."/>
            <person name="Nurk S."/>
            <person name="Gurevich A."/>
            <person name="Humphrey G."/>
            <person name="Reher R."/>
            <person name="Zhu Q."/>
            <person name="Belda-Ferre P."/>
            <person name="Glukhov E."/>
            <person name="Rex R."/>
            <person name="Dorrestein P.C."/>
            <person name="Knight R."/>
            <person name="Pevzner P."/>
            <person name="Gerwick W.H."/>
            <person name="Gerwick L."/>
        </authorList>
    </citation>
    <scope>NUCLEOTIDE SEQUENCE</scope>
    <source>
        <strain evidence="1">SIO1C4</strain>
    </source>
</reference>
<evidence type="ECO:0008006" key="2">
    <source>
        <dbReference type="Google" id="ProtNLM"/>
    </source>
</evidence>
<sequence>MTQATYQTRVPDNLITFCQEMGLLFGNAERHLYVDLRSGKKLNALKKEYQVAYGINARQFNSIHSSIKGKIASRNECLKRQ</sequence>